<gene>
    <name evidence="1" type="ORF">EMPS_00713</name>
</gene>
<dbReference type="Gene3D" id="3.80.10.10">
    <property type="entry name" value="Ribonuclease Inhibitor"/>
    <property type="match status" value="1"/>
</dbReference>
<name>A0A9P3H1L1_9FUNG</name>
<evidence type="ECO:0000313" key="2">
    <source>
        <dbReference type="Proteomes" id="UP000827284"/>
    </source>
</evidence>
<reference evidence="1" key="2">
    <citation type="journal article" date="2022" name="Microbiol. Resour. Announc.">
        <title>Whole-Genome Sequence of Entomortierella parvispora E1425, a Mucoromycotan Fungus Associated with Burkholderiaceae-Related Endosymbiotic Bacteria.</title>
        <authorList>
            <person name="Herlambang A."/>
            <person name="Guo Y."/>
            <person name="Takashima Y."/>
            <person name="Narisawa K."/>
            <person name="Ohta H."/>
            <person name="Nishizawa T."/>
        </authorList>
    </citation>
    <scope>NUCLEOTIDE SEQUENCE</scope>
    <source>
        <strain evidence="1">E1425</strain>
    </source>
</reference>
<comment type="caution">
    <text evidence="1">The sequence shown here is derived from an EMBL/GenBank/DDBJ whole genome shotgun (WGS) entry which is preliminary data.</text>
</comment>
<keyword evidence="2" id="KW-1185">Reference proteome</keyword>
<evidence type="ECO:0000313" key="1">
    <source>
        <dbReference type="EMBL" id="GJJ68367.1"/>
    </source>
</evidence>
<proteinExistence type="predicted"/>
<dbReference type="Proteomes" id="UP000827284">
    <property type="component" value="Unassembled WGS sequence"/>
</dbReference>
<dbReference type="AlphaFoldDB" id="A0A9P3H1L1"/>
<reference evidence="1" key="1">
    <citation type="submission" date="2021-11" db="EMBL/GenBank/DDBJ databases">
        <authorList>
            <person name="Herlambang A."/>
            <person name="Guo Y."/>
            <person name="Takashima Y."/>
            <person name="Nishizawa T."/>
        </authorList>
    </citation>
    <scope>NUCLEOTIDE SEQUENCE</scope>
    <source>
        <strain evidence="1">E1425</strain>
    </source>
</reference>
<dbReference type="EMBL" id="BQFW01000001">
    <property type="protein sequence ID" value="GJJ68367.1"/>
    <property type="molecule type" value="Genomic_DNA"/>
</dbReference>
<dbReference type="InterPro" id="IPR032675">
    <property type="entry name" value="LRR_dom_sf"/>
</dbReference>
<accession>A0A9P3H1L1</accession>
<sequence>MSFHPVLLMALLESSPKLDELSMDGCGPFFDDSNLAMVLSKVPSPGWKTLGFKNLPKIGPLTVSVILGNSATLENLRLTNCEAFDSKSIQKLLCSAPNLNRLDCISASARYDLELYSLMSKDIVESGEDWVCLGLEAFKCSIGGVPRPDITYRGNGSLLTSIYNDKTRFSTPESRTVRRQVLAQLGRLTKLQEITLGMDVTEYSASDRVVHDDGQAAGNEYDSPTGNERGYQYQCLTMSLQDGLDELRNLKCLRRLTLEKMSLGIGAAERTWMEENWPEYEKISGNTTSTLGGRQVDVGSNRPFELFMMSTRQFKSPIFMTGGIHGLSRRSPFPRSVNQ</sequence>
<dbReference type="SUPFAM" id="SSF52047">
    <property type="entry name" value="RNI-like"/>
    <property type="match status" value="1"/>
</dbReference>
<protein>
    <submittedName>
        <fullName evidence="1">Uncharacterized protein</fullName>
    </submittedName>
</protein>
<organism evidence="1 2">
    <name type="scientific">Entomortierella parvispora</name>
    <dbReference type="NCBI Taxonomy" id="205924"/>
    <lineage>
        <taxon>Eukaryota</taxon>
        <taxon>Fungi</taxon>
        <taxon>Fungi incertae sedis</taxon>
        <taxon>Mucoromycota</taxon>
        <taxon>Mortierellomycotina</taxon>
        <taxon>Mortierellomycetes</taxon>
        <taxon>Mortierellales</taxon>
        <taxon>Mortierellaceae</taxon>
        <taxon>Entomortierella</taxon>
    </lineage>
</organism>
<dbReference type="OrthoDB" id="2338066at2759"/>